<dbReference type="InterPro" id="IPR003583">
    <property type="entry name" value="Hlx-hairpin-Hlx_DNA-bd_motif"/>
</dbReference>
<protein>
    <recommendedName>
        <fullName evidence="1">Helix-hairpin-helix DNA-binding motif class 1 domain-containing protein</fullName>
    </recommendedName>
</protein>
<dbReference type="SMART" id="SM00278">
    <property type="entry name" value="HhH1"/>
    <property type="match status" value="2"/>
</dbReference>
<dbReference type="Pfam" id="PF14520">
    <property type="entry name" value="HHH_5"/>
    <property type="match status" value="1"/>
</dbReference>
<dbReference type="AlphaFoldDB" id="X1RZN7"/>
<organism evidence="2">
    <name type="scientific">marine sediment metagenome</name>
    <dbReference type="NCBI Taxonomy" id="412755"/>
    <lineage>
        <taxon>unclassified sequences</taxon>
        <taxon>metagenomes</taxon>
        <taxon>ecological metagenomes</taxon>
    </lineage>
</organism>
<proteinExistence type="predicted"/>
<accession>X1RZN7</accession>
<name>X1RZN7_9ZZZZ</name>
<feature type="non-terminal residue" evidence="2">
    <location>
        <position position="174"/>
    </location>
</feature>
<sequence>MTLDIQLVSGIGKKTAERLKQKGIDSIEILASTNIEDLLKINGIGNATASRYINIAQHYLENIKGKERRANIIKEEVRPFSTSSEEIIDVPKTSFLEEILVNQNSSSSNSKEILDISRLSEKSLNIVQEYHDNKKVGEREKKTIKKEKNQIPLSLKVFLADPESSISGEILDNP</sequence>
<dbReference type="SUPFAM" id="SSF47794">
    <property type="entry name" value="Rad51 N-terminal domain-like"/>
    <property type="match status" value="1"/>
</dbReference>
<evidence type="ECO:0000313" key="2">
    <source>
        <dbReference type="EMBL" id="GAI86247.1"/>
    </source>
</evidence>
<dbReference type="GO" id="GO:0006281">
    <property type="term" value="P:DNA repair"/>
    <property type="evidence" value="ECO:0007669"/>
    <property type="project" value="InterPro"/>
</dbReference>
<dbReference type="EMBL" id="BARW01006100">
    <property type="protein sequence ID" value="GAI86247.1"/>
    <property type="molecule type" value="Genomic_DNA"/>
</dbReference>
<dbReference type="Gene3D" id="1.10.150.20">
    <property type="entry name" value="5' to 3' exonuclease, C-terminal subdomain"/>
    <property type="match status" value="1"/>
</dbReference>
<reference evidence="2" key="1">
    <citation type="journal article" date="2014" name="Front. Microbiol.">
        <title>High frequency of phylogenetically diverse reductive dehalogenase-homologous genes in deep subseafloor sedimentary metagenomes.</title>
        <authorList>
            <person name="Kawai M."/>
            <person name="Futagami T."/>
            <person name="Toyoda A."/>
            <person name="Takaki Y."/>
            <person name="Nishi S."/>
            <person name="Hori S."/>
            <person name="Arai W."/>
            <person name="Tsubouchi T."/>
            <person name="Morono Y."/>
            <person name="Uchiyama I."/>
            <person name="Ito T."/>
            <person name="Fujiyama A."/>
            <person name="Inagaki F."/>
            <person name="Takami H."/>
        </authorList>
    </citation>
    <scope>NUCLEOTIDE SEQUENCE</scope>
    <source>
        <strain evidence="2">Expedition CK06-06</strain>
    </source>
</reference>
<gene>
    <name evidence="2" type="ORF">S12H4_12786</name>
</gene>
<evidence type="ECO:0000259" key="1">
    <source>
        <dbReference type="SMART" id="SM00278"/>
    </source>
</evidence>
<feature type="domain" description="Helix-hairpin-helix DNA-binding motif class 1" evidence="1">
    <location>
        <begin position="36"/>
        <end position="55"/>
    </location>
</feature>
<dbReference type="InterPro" id="IPR010995">
    <property type="entry name" value="DNA_repair_Rad51/TF_NusA_a-hlx"/>
</dbReference>
<feature type="domain" description="Helix-hairpin-helix DNA-binding motif class 1" evidence="1">
    <location>
        <begin position="3"/>
        <end position="22"/>
    </location>
</feature>
<dbReference type="GO" id="GO:0000166">
    <property type="term" value="F:nucleotide binding"/>
    <property type="evidence" value="ECO:0007669"/>
    <property type="project" value="InterPro"/>
</dbReference>
<comment type="caution">
    <text evidence="2">The sequence shown here is derived from an EMBL/GenBank/DDBJ whole genome shotgun (WGS) entry which is preliminary data.</text>
</comment>
<dbReference type="GO" id="GO:0003677">
    <property type="term" value="F:DNA binding"/>
    <property type="evidence" value="ECO:0007669"/>
    <property type="project" value="InterPro"/>
</dbReference>